<dbReference type="EMBL" id="CP040428">
    <property type="protein sequence ID" value="QCT18475.1"/>
    <property type="molecule type" value="Genomic_DNA"/>
</dbReference>
<dbReference type="Pfam" id="PF25759">
    <property type="entry name" value="HP1_ORF34"/>
    <property type="match status" value="1"/>
</dbReference>
<dbReference type="AlphaFoldDB" id="A0A4P8YD55"/>
<feature type="compositionally biased region" description="Low complexity" evidence="1">
    <location>
        <begin position="135"/>
        <end position="160"/>
    </location>
</feature>
<organism evidence="2 3">
    <name type="scientific">Jejubacter calystegiae</name>
    <dbReference type="NCBI Taxonomy" id="2579935"/>
    <lineage>
        <taxon>Bacteria</taxon>
        <taxon>Pseudomonadati</taxon>
        <taxon>Pseudomonadota</taxon>
        <taxon>Gammaproteobacteria</taxon>
        <taxon>Enterobacterales</taxon>
        <taxon>Enterobacteriaceae</taxon>
        <taxon>Jejubacter</taxon>
    </lineage>
</organism>
<name>A0A4P8YD55_9ENTR</name>
<evidence type="ECO:0000313" key="2">
    <source>
        <dbReference type="EMBL" id="QCT18475.1"/>
    </source>
</evidence>
<sequence length="192" mass="20634">MSKIITLALDGEAIQLADMKITATMQFQEKDQSGQTSSTDKAEQGVKAKELRISGLIPFSKPELLTRIFELGSAMDNAGKLHVYRVANMTAQAINLREVTFSGTIDAPQQDGQMAWLVTFTLREHLSVPEKKQARAAARTGAKTQGQTGAGASTTTTSTDADAEKMTWFERRVLKPTDEALGKLTGGSDAAA</sequence>
<dbReference type="KEGG" id="izh:FEM41_01875"/>
<keyword evidence="3" id="KW-1185">Reference proteome</keyword>
<protein>
    <submittedName>
        <fullName evidence="2">Uncharacterized protein</fullName>
    </submittedName>
</protein>
<evidence type="ECO:0000256" key="1">
    <source>
        <dbReference type="SAM" id="MobiDB-lite"/>
    </source>
</evidence>
<reference evidence="2 3" key="1">
    <citation type="submission" date="2019-05" db="EMBL/GenBank/DDBJ databases">
        <title>Complete genome sequence of Izhakiella calystegiae KSNA2, an endophyte isolated from beach morning glory (Calystegia soldanella).</title>
        <authorList>
            <person name="Jiang L."/>
            <person name="Jeong J.C."/>
            <person name="Kim C.Y."/>
            <person name="Kim D.H."/>
            <person name="Kim S.W."/>
            <person name="Lee j."/>
        </authorList>
    </citation>
    <scope>NUCLEOTIDE SEQUENCE [LARGE SCALE GENOMIC DNA]</scope>
    <source>
        <strain evidence="2 3">KSNA2</strain>
    </source>
</reference>
<gene>
    <name evidence="2" type="ORF">FEM41_01875</name>
</gene>
<dbReference type="InterPro" id="IPR057869">
    <property type="entry name" value="HP1_YO34"/>
</dbReference>
<dbReference type="RefSeq" id="WP_138093889.1">
    <property type="nucleotide sequence ID" value="NZ_CP040428.1"/>
</dbReference>
<dbReference type="OrthoDB" id="6314079at2"/>
<proteinExistence type="predicted"/>
<feature type="region of interest" description="Disordered" evidence="1">
    <location>
        <begin position="131"/>
        <end position="169"/>
    </location>
</feature>
<dbReference type="Proteomes" id="UP000302163">
    <property type="component" value="Chromosome"/>
</dbReference>
<evidence type="ECO:0000313" key="3">
    <source>
        <dbReference type="Proteomes" id="UP000302163"/>
    </source>
</evidence>
<accession>A0A4P8YD55</accession>